<keyword evidence="2" id="KW-1185">Reference proteome</keyword>
<protein>
    <submittedName>
        <fullName evidence="1">Uncharacterized protein</fullName>
    </submittedName>
</protein>
<reference evidence="1" key="1">
    <citation type="submission" date="2023-08" db="EMBL/GenBank/DDBJ databases">
        <title>Reference Genome Resource for the Citrus Pathogen Phytophthora citrophthora.</title>
        <authorList>
            <person name="Moller H."/>
            <person name="Coetzee B."/>
            <person name="Rose L.J."/>
            <person name="Van Niekerk J.M."/>
        </authorList>
    </citation>
    <scope>NUCLEOTIDE SEQUENCE</scope>
    <source>
        <strain evidence="1">STE-U-9442</strain>
    </source>
</reference>
<comment type="caution">
    <text evidence="1">The sequence shown here is derived from an EMBL/GenBank/DDBJ whole genome shotgun (WGS) entry which is preliminary data.</text>
</comment>
<organism evidence="1 2">
    <name type="scientific">Phytophthora citrophthora</name>
    <dbReference type="NCBI Taxonomy" id="4793"/>
    <lineage>
        <taxon>Eukaryota</taxon>
        <taxon>Sar</taxon>
        <taxon>Stramenopiles</taxon>
        <taxon>Oomycota</taxon>
        <taxon>Peronosporomycetes</taxon>
        <taxon>Peronosporales</taxon>
        <taxon>Peronosporaceae</taxon>
        <taxon>Phytophthora</taxon>
    </lineage>
</organism>
<accession>A0AAD9LC84</accession>
<proteinExistence type="predicted"/>
<dbReference type="EMBL" id="JASMQC010000035">
    <property type="protein sequence ID" value="KAK1931070.1"/>
    <property type="molecule type" value="Genomic_DNA"/>
</dbReference>
<sequence>MSMTPQPLKRKKSASTVIEKKIKKGKSYSSVVCRLQTIFPDPRLCEEIQRTALEMKQIQLEAWCLINLHTLRCLENGLALPDFADKTFCDHCCSVVASTTKTNLTAQKNPDLWKSIIVYQS</sequence>
<gene>
    <name evidence="1" type="ORF">P3T76_013259</name>
</gene>
<name>A0AAD9LC84_9STRA</name>
<evidence type="ECO:0000313" key="2">
    <source>
        <dbReference type="Proteomes" id="UP001259832"/>
    </source>
</evidence>
<evidence type="ECO:0000313" key="1">
    <source>
        <dbReference type="EMBL" id="KAK1931070.1"/>
    </source>
</evidence>
<dbReference type="Proteomes" id="UP001259832">
    <property type="component" value="Unassembled WGS sequence"/>
</dbReference>
<dbReference type="AlphaFoldDB" id="A0AAD9LC84"/>